<comment type="catalytic activity">
    <reaction evidence="1">
        <text>S-ubiquitinyl-[E2 ubiquitin-conjugating enzyme]-L-cysteine + [acceptor protein]-L-lysine = [E2 ubiquitin-conjugating enzyme]-L-cysteine + N(6)-ubiquitinyl-[acceptor protein]-L-lysine.</text>
        <dbReference type="EC" id="2.3.2.26"/>
    </reaction>
</comment>
<dbReference type="GO" id="GO:0005737">
    <property type="term" value="C:cytoplasm"/>
    <property type="evidence" value="ECO:0007669"/>
    <property type="project" value="TreeGrafter"/>
</dbReference>
<dbReference type="PANTHER" id="PTHR11254:SF395">
    <property type="entry name" value="E3 UBIQUITIN-PROTEIN LIGASE SMURF1"/>
    <property type="match status" value="1"/>
</dbReference>
<dbReference type="GO" id="GO:0061630">
    <property type="term" value="F:ubiquitin protein ligase activity"/>
    <property type="evidence" value="ECO:0007669"/>
    <property type="project" value="UniProtKB-EC"/>
</dbReference>
<keyword evidence="6" id="KW-0833">Ubl conjugation pathway</keyword>
<dbReference type="PANTHER" id="PTHR11254">
    <property type="entry name" value="HECT DOMAIN UBIQUITIN-PROTEIN LIGASE"/>
    <property type="match status" value="1"/>
</dbReference>
<dbReference type="Pfam" id="PF00632">
    <property type="entry name" value="HECT"/>
    <property type="match status" value="1"/>
</dbReference>
<evidence type="ECO:0000256" key="6">
    <source>
        <dbReference type="ARBA" id="ARBA00022786"/>
    </source>
</evidence>
<dbReference type="AlphaFoldDB" id="A0A7R8ZYE0"/>
<dbReference type="GO" id="GO:0030514">
    <property type="term" value="P:negative regulation of BMP signaling pathway"/>
    <property type="evidence" value="ECO:0007669"/>
    <property type="project" value="TreeGrafter"/>
</dbReference>
<evidence type="ECO:0000256" key="3">
    <source>
        <dbReference type="ARBA" id="ARBA00012485"/>
    </source>
</evidence>
<evidence type="ECO:0000313" key="8">
    <source>
        <dbReference type="EMBL" id="CAD7236394.1"/>
    </source>
</evidence>
<dbReference type="FunFam" id="3.30.2410.10:FF:000001">
    <property type="entry name" value="E3 ubiquitin-protein ligase NEDD4-like"/>
    <property type="match status" value="1"/>
</dbReference>
<keyword evidence="5" id="KW-0677">Repeat</keyword>
<evidence type="ECO:0000256" key="5">
    <source>
        <dbReference type="ARBA" id="ARBA00022737"/>
    </source>
</evidence>
<comment type="pathway">
    <text evidence="2">Protein modification; protein ubiquitination.</text>
</comment>
<evidence type="ECO:0000256" key="2">
    <source>
        <dbReference type="ARBA" id="ARBA00004906"/>
    </source>
</evidence>
<dbReference type="GO" id="GO:0016567">
    <property type="term" value="P:protein ubiquitination"/>
    <property type="evidence" value="ECO:0007669"/>
    <property type="project" value="UniProtKB-ARBA"/>
</dbReference>
<organism evidence="8">
    <name type="scientific">Cyprideis torosa</name>
    <dbReference type="NCBI Taxonomy" id="163714"/>
    <lineage>
        <taxon>Eukaryota</taxon>
        <taxon>Metazoa</taxon>
        <taxon>Ecdysozoa</taxon>
        <taxon>Arthropoda</taxon>
        <taxon>Crustacea</taxon>
        <taxon>Oligostraca</taxon>
        <taxon>Ostracoda</taxon>
        <taxon>Podocopa</taxon>
        <taxon>Podocopida</taxon>
        <taxon>Cytherocopina</taxon>
        <taxon>Cytheroidea</taxon>
        <taxon>Cytherideidae</taxon>
        <taxon>Cyprideis</taxon>
    </lineage>
</organism>
<dbReference type="OrthoDB" id="423283at2759"/>
<dbReference type="SUPFAM" id="SSF56204">
    <property type="entry name" value="Hect, E3 ligase catalytic domain"/>
    <property type="match status" value="1"/>
</dbReference>
<dbReference type="InterPro" id="IPR035983">
    <property type="entry name" value="Hect_E3_ubiquitin_ligase"/>
</dbReference>
<dbReference type="EMBL" id="OB678760">
    <property type="protein sequence ID" value="CAD7236394.1"/>
    <property type="molecule type" value="Genomic_DNA"/>
</dbReference>
<dbReference type="InterPro" id="IPR000569">
    <property type="entry name" value="HECT_dom"/>
</dbReference>
<evidence type="ECO:0000259" key="7">
    <source>
        <dbReference type="PROSITE" id="PS50237"/>
    </source>
</evidence>
<dbReference type="InterPro" id="IPR050409">
    <property type="entry name" value="E3_ubiq-protein_ligase"/>
</dbReference>
<sequence length="112" mass="12628">PQSCNSESRVVKWFWEIMETYSDEMRARLLQFVTGSSRVPLQGFKALQGTTGNVCASGPRLFTIHAVEVSAENLPKAHTCFNRIDLPPYETKDQMKEKLTQAIEETCGFGIE</sequence>
<dbReference type="PROSITE" id="PS50237">
    <property type="entry name" value="HECT"/>
    <property type="match status" value="1"/>
</dbReference>
<keyword evidence="4" id="KW-0808">Transferase</keyword>
<proteinExistence type="predicted"/>
<evidence type="ECO:0000256" key="1">
    <source>
        <dbReference type="ARBA" id="ARBA00000885"/>
    </source>
</evidence>
<evidence type="ECO:0000256" key="4">
    <source>
        <dbReference type="ARBA" id="ARBA00022679"/>
    </source>
</evidence>
<dbReference type="Gene3D" id="3.30.2410.10">
    <property type="entry name" value="Hect, E3 ligase catalytic domain"/>
    <property type="match status" value="1"/>
</dbReference>
<feature type="non-terminal residue" evidence="8">
    <location>
        <position position="1"/>
    </location>
</feature>
<gene>
    <name evidence="8" type="ORF">CTOB1V02_LOCUS14209</name>
</gene>
<name>A0A7R8ZYE0_9CRUS</name>
<accession>A0A7R8ZYE0</accession>
<dbReference type="GO" id="GO:0043161">
    <property type="term" value="P:proteasome-mediated ubiquitin-dependent protein catabolic process"/>
    <property type="evidence" value="ECO:0007669"/>
    <property type="project" value="TreeGrafter"/>
</dbReference>
<protein>
    <recommendedName>
        <fullName evidence="3">HECT-type E3 ubiquitin transferase</fullName>
        <ecNumber evidence="3">2.3.2.26</ecNumber>
    </recommendedName>
</protein>
<feature type="domain" description="HECT" evidence="7">
    <location>
        <begin position="1"/>
        <end position="112"/>
    </location>
</feature>
<reference evidence="8" key="1">
    <citation type="submission" date="2020-11" db="EMBL/GenBank/DDBJ databases">
        <authorList>
            <person name="Tran Van P."/>
        </authorList>
    </citation>
    <scope>NUCLEOTIDE SEQUENCE</scope>
</reference>
<dbReference type="EC" id="2.3.2.26" evidence="3"/>